<dbReference type="EMBL" id="KZ678386">
    <property type="protein sequence ID" value="PSR99118.1"/>
    <property type="molecule type" value="Genomic_DNA"/>
</dbReference>
<protein>
    <recommendedName>
        <fullName evidence="2">DUF6699 domain-containing protein</fullName>
    </recommendedName>
</protein>
<dbReference type="Proteomes" id="UP000241462">
    <property type="component" value="Unassembled WGS sequence"/>
</dbReference>
<proteinExistence type="predicted"/>
<evidence type="ECO:0000256" key="1">
    <source>
        <dbReference type="SAM" id="MobiDB-lite"/>
    </source>
</evidence>
<evidence type="ECO:0000313" key="4">
    <source>
        <dbReference type="Proteomes" id="UP000241462"/>
    </source>
</evidence>
<dbReference type="Pfam" id="PF20415">
    <property type="entry name" value="DUF6699"/>
    <property type="match status" value="1"/>
</dbReference>
<dbReference type="OrthoDB" id="5363135at2759"/>
<name>A0A2T3AI58_9PEZI</name>
<evidence type="ECO:0000313" key="3">
    <source>
        <dbReference type="EMBL" id="PSR99118.1"/>
    </source>
</evidence>
<feature type="domain" description="DUF6699" evidence="2">
    <location>
        <begin position="61"/>
        <end position="124"/>
    </location>
</feature>
<keyword evidence="4" id="KW-1185">Reference proteome</keyword>
<sequence>MTEPLSKVDSAVEGVEAVDAKGGAKKPRQSTVAAAGVYKLEDLEGKTLQIAKQTQKTGWKINTSPSTVEDKDILKMHLTEPPIKKIDLHFPLGKEVTARNLKGVTIKDAMDAIHKAYKKKADDELPEAYLKGFEYDPEENATRFIVHLTSTPEVESSGGKKKKKNKGEE</sequence>
<dbReference type="InParanoid" id="A0A2T3AI58"/>
<organism evidence="3 4">
    <name type="scientific">Coniella lustricola</name>
    <dbReference type="NCBI Taxonomy" id="2025994"/>
    <lineage>
        <taxon>Eukaryota</taxon>
        <taxon>Fungi</taxon>
        <taxon>Dikarya</taxon>
        <taxon>Ascomycota</taxon>
        <taxon>Pezizomycotina</taxon>
        <taxon>Sordariomycetes</taxon>
        <taxon>Sordariomycetidae</taxon>
        <taxon>Diaporthales</taxon>
        <taxon>Schizoparmaceae</taxon>
        <taxon>Coniella</taxon>
    </lineage>
</organism>
<accession>A0A2T3AI58</accession>
<evidence type="ECO:0000259" key="2">
    <source>
        <dbReference type="Pfam" id="PF20415"/>
    </source>
</evidence>
<reference evidence="3 4" key="1">
    <citation type="journal article" date="2018" name="Mycol. Prog.">
        <title>Coniella lustricola, a new species from submerged detritus.</title>
        <authorList>
            <person name="Raudabaugh D.B."/>
            <person name="Iturriaga T."/>
            <person name="Carver A."/>
            <person name="Mondo S."/>
            <person name="Pangilinan J."/>
            <person name="Lipzen A."/>
            <person name="He G."/>
            <person name="Amirebrahimi M."/>
            <person name="Grigoriev I.V."/>
            <person name="Miller A.N."/>
        </authorList>
    </citation>
    <scope>NUCLEOTIDE SEQUENCE [LARGE SCALE GENOMIC DNA]</scope>
    <source>
        <strain evidence="3 4">B22-T-1</strain>
    </source>
</reference>
<gene>
    <name evidence="3" type="ORF">BD289DRAFT_56455</name>
</gene>
<dbReference type="AlphaFoldDB" id="A0A2T3AI58"/>
<feature type="region of interest" description="Disordered" evidence="1">
    <location>
        <begin position="149"/>
        <end position="169"/>
    </location>
</feature>
<feature type="compositionally biased region" description="Basic residues" evidence="1">
    <location>
        <begin position="159"/>
        <end position="169"/>
    </location>
</feature>
<dbReference type="InterPro" id="IPR046522">
    <property type="entry name" value="DUF6699"/>
</dbReference>